<reference evidence="1" key="1">
    <citation type="submission" date="2023-02" db="EMBL/GenBank/DDBJ databases">
        <title>Polaribacter ponticola sp. nov., isolated from seawater.</title>
        <authorList>
            <person name="Baek J.H."/>
            <person name="Kim J.M."/>
            <person name="Choi D.G."/>
            <person name="Jeon C.O."/>
        </authorList>
    </citation>
    <scope>NUCLEOTIDE SEQUENCE</scope>
    <source>
        <strain evidence="1">MSW5</strain>
    </source>
</reference>
<dbReference type="EMBL" id="JAOSLC020000002">
    <property type="protein sequence ID" value="MDD7913593.1"/>
    <property type="molecule type" value="Genomic_DNA"/>
</dbReference>
<accession>A0ABT5S671</accession>
<gene>
    <name evidence="1" type="ORF">N5A56_003790</name>
</gene>
<organism evidence="1 2">
    <name type="scientific">Polaribacter ponticola</name>
    <dbReference type="NCBI Taxonomy" id="2978475"/>
    <lineage>
        <taxon>Bacteria</taxon>
        <taxon>Pseudomonadati</taxon>
        <taxon>Bacteroidota</taxon>
        <taxon>Flavobacteriia</taxon>
        <taxon>Flavobacteriales</taxon>
        <taxon>Flavobacteriaceae</taxon>
    </lineage>
</organism>
<name>A0ABT5S671_9FLAO</name>
<sequence>MEYFISINQFVDFSKGTDSKKKRIIRQQKEPNKFMISLYQTPRASIKKSLSNNGDKNPIIEGLQRLKDKVPIKPRQVLNKTISIEAIQRYMKIKIPKILKSHKLDIIKKPEIKSIFIEGVEILVSPDVIFTMVYDNEKYIGGIKIHISKRNVFELEDSKKVSFLIEKYLKVIEDKYQAKVLPELCFSLDVFDGRMIDAPKNKLFYIEKIKETAREIKSFWKIA</sequence>
<comment type="caution">
    <text evidence="1">The sequence shown here is derived from an EMBL/GenBank/DDBJ whole genome shotgun (WGS) entry which is preliminary data.</text>
</comment>
<evidence type="ECO:0000313" key="1">
    <source>
        <dbReference type="EMBL" id="MDD7913593.1"/>
    </source>
</evidence>
<dbReference type="Proteomes" id="UP001151478">
    <property type="component" value="Unassembled WGS sequence"/>
</dbReference>
<dbReference type="RefSeq" id="WP_265726311.1">
    <property type="nucleotide sequence ID" value="NZ_JAOSLC020000002.1"/>
</dbReference>
<protein>
    <submittedName>
        <fullName evidence="1">Uncharacterized protein</fullName>
    </submittedName>
</protein>
<keyword evidence="2" id="KW-1185">Reference proteome</keyword>
<evidence type="ECO:0000313" key="2">
    <source>
        <dbReference type="Proteomes" id="UP001151478"/>
    </source>
</evidence>
<proteinExistence type="predicted"/>